<dbReference type="EMBL" id="CP070608">
    <property type="protein sequence ID" value="QSE96876.1"/>
    <property type="molecule type" value="Genomic_DNA"/>
</dbReference>
<dbReference type="AlphaFoldDB" id="A0A975A045"/>
<keyword evidence="1" id="KW-1133">Transmembrane helix</keyword>
<evidence type="ECO:0000313" key="3">
    <source>
        <dbReference type="Proteomes" id="UP000662783"/>
    </source>
</evidence>
<organism evidence="2 3">
    <name type="scientific">Fulvivirga lutea</name>
    <dbReference type="NCBI Taxonomy" id="2810512"/>
    <lineage>
        <taxon>Bacteria</taxon>
        <taxon>Pseudomonadati</taxon>
        <taxon>Bacteroidota</taxon>
        <taxon>Cytophagia</taxon>
        <taxon>Cytophagales</taxon>
        <taxon>Fulvivirgaceae</taxon>
        <taxon>Fulvivirga</taxon>
    </lineage>
</organism>
<accession>A0A975A045</accession>
<gene>
    <name evidence="2" type="ORF">JR347_14940</name>
</gene>
<keyword evidence="1" id="KW-0812">Transmembrane</keyword>
<reference evidence="2" key="1">
    <citation type="submission" date="2021-02" db="EMBL/GenBank/DDBJ databases">
        <title>Fulvivirga sp. S481 isolated from sea water.</title>
        <authorList>
            <person name="Bae S.S."/>
            <person name="Baek K."/>
        </authorList>
    </citation>
    <scope>NUCLEOTIDE SEQUENCE</scope>
    <source>
        <strain evidence="2">S481</strain>
    </source>
</reference>
<name>A0A975A045_9BACT</name>
<proteinExistence type="predicted"/>
<keyword evidence="3" id="KW-1185">Reference proteome</keyword>
<feature type="transmembrane region" description="Helical" evidence="1">
    <location>
        <begin position="12"/>
        <end position="32"/>
    </location>
</feature>
<evidence type="ECO:0000256" key="1">
    <source>
        <dbReference type="SAM" id="Phobius"/>
    </source>
</evidence>
<evidence type="ECO:0000313" key="2">
    <source>
        <dbReference type="EMBL" id="QSE96876.1"/>
    </source>
</evidence>
<sequence length="205" mass="23872">MADKKKSFKLKISQNLAQLLIVMAGVFLGMLLTEWNTTRKTSNKIEIITEQIRLEILSNKALLESSIQRKNPFWKSLDTLNKAFSEEVYQEPFHANSFENRLPGWKGTGGGRLDDSMYETAKFSNVIPEMDFELVKVLSKAYNTQQLYNDLSEYFINQFYAINSNTTYADVLRLMWRIRQDLGGYELELLEQYELALQILDEKND</sequence>
<dbReference type="Proteomes" id="UP000662783">
    <property type="component" value="Chromosome"/>
</dbReference>
<dbReference type="KEGG" id="fuv:JR347_14940"/>
<dbReference type="RefSeq" id="WP_205721390.1">
    <property type="nucleotide sequence ID" value="NZ_CP070608.1"/>
</dbReference>
<keyword evidence="1" id="KW-0472">Membrane</keyword>
<protein>
    <submittedName>
        <fullName evidence="2">Uncharacterized protein</fullName>
    </submittedName>
</protein>